<evidence type="ECO:0000313" key="6">
    <source>
        <dbReference type="EMBL" id="WNG44166.1"/>
    </source>
</evidence>
<evidence type="ECO:0000256" key="2">
    <source>
        <dbReference type="ARBA" id="ARBA00022525"/>
    </source>
</evidence>
<evidence type="ECO:0000259" key="5">
    <source>
        <dbReference type="SMART" id="SM00457"/>
    </source>
</evidence>
<organism evidence="6 7">
    <name type="scientific">Archangium minus</name>
    <dbReference type="NCBI Taxonomy" id="83450"/>
    <lineage>
        <taxon>Bacteria</taxon>
        <taxon>Pseudomonadati</taxon>
        <taxon>Myxococcota</taxon>
        <taxon>Myxococcia</taxon>
        <taxon>Myxococcales</taxon>
        <taxon>Cystobacterineae</taxon>
        <taxon>Archangiaceae</taxon>
        <taxon>Archangium</taxon>
    </lineage>
</organism>
<protein>
    <recommendedName>
        <fullName evidence="5">MACPF domain-containing protein</fullName>
    </recommendedName>
</protein>
<dbReference type="Pfam" id="PF01823">
    <property type="entry name" value="MACPF"/>
    <property type="match status" value="1"/>
</dbReference>
<keyword evidence="7" id="KW-1185">Reference proteome</keyword>
<evidence type="ECO:0000313" key="7">
    <source>
        <dbReference type="Proteomes" id="UP001611383"/>
    </source>
</evidence>
<feature type="region of interest" description="Disordered" evidence="4">
    <location>
        <begin position="76"/>
        <end position="106"/>
    </location>
</feature>
<feature type="domain" description="MACPF" evidence="5">
    <location>
        <begin position="432"/>
        <end position="620"/>
    </location>
</feature>
<reference evidence="6 7" key="1">
    <citation type="submission" date="2019-08" db="EMBL/GenBank/DDBJ databases">
        <title>Archangium and Cystobacter genomes.</title>
        <authorList>
            <person name="Chen I.-C.K."/>
            <person name="Wielgoss S."/>
        </authorList>
    </citation>
    <scope>NUCLEOTIDE SEQUENCE [LARGE SCALE GENOMIC DNA]</scope>
    <source>
        <strain evidence="6 7">Cbm 6</strain>
    </source>
</reference>
<keyword evidence="2" id="KW-0964">Secreted</keyword>
<keyword evidence="3" id="KW-1015">Disulfide bond</keyword>
<proteinExistence type="predicted"/>
<dbReference type="PANTHER" id="PTHR45742">
    <property type="entry name" value="COMPLEMENT COMPONENT C6"/>
    <property type="match status" value="1"/>
</dbReference>
<dbReference type="InterPro" id="IPR020864">
    <property type="entry name" value="MACPF"/>
</dbReference>
<name>A0ABY9WT30_9BACT</name>
<evidence type="ECO:0000256" key="4">
    <source>
        <dbReference type="SAM" id="MobiDB-lite"/>
    </source>
</evidence>
<dbReference type="SMART" id="SM00457">
    <property type="entry name" value="MACPF"/>
    <property type="match status" value="1"/>
</dbReference>
<dbReference type="Proteomes" id="UP001611383">
    <property type="component" value="Chromosome"/>
</dbReference>
<sequence>MGCEAIVSAGTSWESCAPPSCSRTFTVEMSTKDCSRIALLPCPSRPGATLYRPRVEAGSPRVEEGLGRHLRRLDVSHSGQMRSGTGLGEGPLRASPTRRYLPKGVTPVPSNNLVSNVANPATHAALSRNAVSSSTPNTSLIVHYPGEVLLGASGQYNGRYVTDSSYSAQWYVYYLYVNGVRQDEAIHFTVLANGGNTPLRLFHISKPFTRNGSTANLHVFYEWNDYTFAVAYTGNNLNELVPGLRQEAQEYLTANAAALLTAAQEFAEEVYRVNTRGARLRRLARSIRRPASLPAGVPSHVPATSTAARPSNAPLSLAETPILSQVYALGQGFDIYGKLDQSGLIRPLFDYSKAGTQVFTFLGKDYLIPSCMTAVQNTAAYWSGNTAESREEFQNSISVHAGVDASYGAFSGEMKADYTSEYEESSLYAYAYNNFYAPLALIELNPGTEYLSSEFLSRVQSLPSVASKDTLPAFESFFTDYGIYYTQKVVLGGSLQFYVAVAQSSQLSSANISAMLKAQYSGLFVSGSLDASVEFSEQWKSYSQSSQTVIRATGGDPTSIAALVGINPMSPSSETVSRYTDWVQSVSTNPALVDFSLKGIWELCGDKRGAVQMAWELFSQVMHPRLLVQTSSRMMSSDGTYTPQPPTLFLGDQLAPKSPPPSPCGYQLLVLDGANLTEKSGVLHDRYYCVSQGYFNYEDMYQQMMDDLEDKGLNKAGNVLVLSSFGLDNNMPPPPSFVGLLQSAGAGRQLSSWENNCDPGSTVGNPSAWISYPANYILVGIFGIGPDSGIEIHQGGIFDEDSATARLEVLFYRESITGQYTLSVGT</sequence>
<accession>A0ABY9WT30</accession>
<gene>
    <name evidence="6" type="ORF">F0U60_08650</name>
</gene>
<evidence type="ECO:0000256" key="3">
    <source>
        <dbReference type="ARBA" id="ARBA00023157"/>
    </source>
</evidence>
<comment type="subcellular location">
    <subcellularLocation>
        <location evidence="1">Secreted</location>
    </subcellularLocation>
</comment>
<dbReference type="EMBL" id="CP043494">
    <property type="protein sequence ID" value="WNG44166.1"/>
    <property type="molecule type" value="Genomic_DNA"/>
</dbReference>
<evidence type="ECO:0000256" key="1">
    <source>
        <dbReference type="ARBA" id="ARBA00004613"/>
    </source>
</evidence>
<dbReference type="PANTHER" id="PTHR45742:SF8">
    <property type="entry name" value="FLOCCULATION PROTEIN FLO11"/>
    <property type="match status" value="1"/>
</dbReference>